<dbReference type="PROSITE" id="PS00018">
    <property type="entry name" value="EF_HAND_1"/>
    <property type="match status" value="2"/>
</dbReference>
<dbReference type="GO" id="GO:0005783">
    <property type="term" value="C:endoplasmic reticulum"/>
    <property type="evidence" value="ECO:0000318"/>
    <property type="project" value="GO_Central"/>
</dbReference>
<dbReference type="PROSITE" id="PS50222">
    <property type="entry name" value="EF_HAND_2"/>
    <property type="match status" value="1"/>
</dbReference>
<dbReference type="Pfam" id="PF13499">
    <property type="entry name" value="EF-hand_7"/>
    <property type="match status" value="1"/>
</dbReference>
<protein>
    <recommendedName>
        <fullName evidence="2">EF-hand domain-containing protein</fullName>
    </recommendedName>
</protein>
<dbReference type="Gene3D" id="1.10.238.10">
    <property type="entry name" value="EF-hand"/>
    <property type="match status" value="1"/>
</dbReference>
<reference evidence="3 4" key="4">
    <citation type="journal article" date="2011" name="BMC Genomics">
        <title>RNA-Seq improves annotation of protein-coding genes in the cucumber genome.</title>
        <authorList>
            <person name="Li Z."/>
            <person name="Zhang Z."/>
            <person name="Yan P."/>
            <person name="Huang S."/>
            <person name="Fei Z."/>
            <person name="Lin K."/>
        </authorList>
    </citation>
    <scope>NUCLEOTIDE SEQUENCE [LARGE SCALE GENOMIC DNA]</scope>
    <source>
        <strain evidence="4">cv. 9930</strain>
    </source>
</reference>
<accession>A0A0A0KIY4</accession>
<evidence type="ECO:0000259" key="2">
    <source>
        <dbReference type="PROSITE" id="PS50222"/>
    </source>
</evidence>
<dbReference type="Proteomes" id="UP000029981">
    <property type="component" value="Chromosome 5"/>
</dbReference>
<name>A0A0A0KIY4_CUCSA</name>
<reference evidence="3 4" key="3">
    <citation type="journal article" date="2010" name="BMC Genomics">
        <title>Transcriptome sequencing and comparative analysis of cucumber flowers with different sex types.</title>
        <authorList>
            <person name="Guo S."/>
            <person name="Zheng Y."/>
            <person name="Joung J.G."/>
            <person name="Liu S."/>
            <person name="Zhang Z."/>
            <person name="Crasta O.R."/>
            <person name="Sobral B.W."/>
            <person name="Xu Y."/>
            <person name="Huang S."/>
            <person name="Fei Z."/>
        </authorList>
    </citation>
    <scope>NUCLEOTIDE SEQUENCE [LARGE SCALE GENOMIC DNA]</scope>
    <source>
        <strain evidence="4">cv. 9930</strain>
    </source>
</reference>
<keyword evidence="1" id="KW-0106">Calcium</keyword>
<gene>
    <name evidence="3" type="ORF">Csa_5G068170</name>
</gene>
<evidence type="ECO:0000256" key="1">
    <source>
        <dbReference type="ARBA" id="ARBA00022837"/>
    </source>
</evidence>
<sequence length="176" mass="19844">MYISNLQVSKAKYEASKLMKKHENNDEGVPLKAFNGIPPASTKINNKQAMATEIILKPSNHPVAHYLTSNAYMIPSKQLGAGKAQVTTTSVLDIKASNMQFSREQIKEIFQYHDSDNDGFLNLREVTKAFAFLGTILPLYKAYHGMVYADANKDGLISKDELEKLVDYAYKFFNKR</sequence>
<evidence type="ECO:0000313" key="4">
    <source>
        <dbReference type="Proteomes" id="UP000029981"/>
    </source>
</evidence>
<organism evidence="3 4">
    <name type="scientific">Cucumis sativus</name>
    <name type="common">Cucumber</name>
    <dbReference type="NCBI Taxonomy" id="3659"/>
    <lineage>
        <taxon>Eukaryota</taxon>
        <taxon>Viridiplantae</taxon>
        <taxon>Streptophyta</taxon>
        <taxon>Embryophyta</taxon>
        <taxon>Tracheophyta</taxon>
        <taxon>Spermatophyta</taxon>
        <taxon>Magnoliopsida</taxon>
        <taxon>eudicotyledons</taxon>
        <taxon>Gunneridae</taxon>
        <taxon>Pentapetalae</taxon>
        <taxon>rosids</taxon>
        <taxon>fabids</taxon>
        <taxon>Cucurbitales</taxon>
        <taxon>Cucurbitaceae</taxon>
        <taxon>Benincaseae</taxon>
        <taxon>Cucumis</taxon>
    </lineage>
</organism>
<dbReference type="InterPro" id="IPR002048">
    <property type="entry name" value="EF_hand_dom"/>
</dbReference>
<dbReference type="GO" id="GO:0005509">
    <property type="term" value="F:calcium ion binding"/>
    <property type="evidence" value="ECO:0000318"/>
    <property type="project" value="GO_Central"/>
</dbReference>
<proteinExistence type="predicted"/>
<feature type="domain" description="EF-hand" evidence="2">
    <location>
        <begin position="101"/>
        <end position="136"/>
    </location>
</feature>
<dbReference type="SUPFAM" id="SSF47473">
    <property type="entry name" value="EF-hand"/>
    <property type="match status" value="1"/>
</dbReference>
<keyword evidence="4" id="KW-1185">Reference proteome</keyword>
<dbReference type="InterPro" id="IPR011992">
    <property type="entry name" value="EF-hand-dom_pair"/>
</dbReference>
<evidence type="ECO:0000313" key="3">
    <source>
        <dbReference type="EMBL" id="KGN49690.1"/>
    </source>
</evidence>
<dbReference type="EMBL" id="CM002926">
    <property type="protein sequence ID" value="KGN49690.1"/>
    <property type="molecule type" value="Genomic_DNA"/>
</dbReference>
<reference evidence="3 4" key="1">
    <citation type="journal article" date="2009" name="Nat. Genet.">
        <title>The genome of the cucumber, Cucumis sativus L.</title>
        <authorList>
            <person name="Huang S."/>
            <person name="Li R."/>
            <person name="Zhang Z."/>
            <person name="Li L."/>
            <person name="Gu X."/>
            <person name="Fan W."/>
            <person name="Lucas W.J."/>
            <person name="Wang X."/>
            <person name="Xie B."/>
            <person name="Ni P."/>
            <person name="Ren Y."/>
            <person name="Zhu H."/>
            <person name="Li J."/>
            <person name="Lin K."/>
            <person name="Jin W."/>
            <person name="Fei Z."/>
            <person name="Li G."/>
            <person name="Staub J."/>
            <person name="Kilian A."/>
            <person name="van der Vossen E.A."/>
            <person name="Wu Y."/>
            <person name="Guo J."/>
            <person name="He J."/>
            <person name="Jia Z."/>
            <person name="Ren Y."/>
            <person name="Tian G."/>
            <person name="Lu Y."/>
            <person name="Ruan J."/>
            <person name="Qian W."/>
            <person name="Wang M."/>
            <person name="Huang Q."/>
            <person name="Li B."/>
            <person name="Xuan Z."/>
            <person name="Cao J."/>
            <person name="Asan"/>
            <person name="Wu Z."/>
            <person name="Zhang J."/>
            <person name="Cai Q."/>
            <person name="Bai Y."/>
            <person name="Zhao B."/>
            <person name="Han Y."/>
            <person name="Li Y."/>
            <person name="Li X."/>
            <person name="Wang S."/>
            <person name="Shi Q."/>
            <person name="Liu S."/>
            <person name="Cho W.K."/>
            <person name="Kim J.Y."/>
            <person name="Xu Y."/>
            <person name="Heller-Uszynska K."/>
            <person name="Miao H."/>
            <person name="Cheng Z."/>
            <person name="Zhang S."/>
            <person name="Wu J."/>
            <person name="Yang Y."/>
            <person name="Kang H."/>
            <person name="Li M."/>
            <person name="Liang H."/>
            <person name="Ren X."/>
            <person name="Shi Z."/>
            <person name="Wen M."/>
            <person name="Jian M."/>
            <person name="Yang H."/>
            <person name="Zhang G."/>
            <person name="Yang Z."/>
            <person name="Chen R."/>
            <person name="Liu S."/>
            <person name="Li J."/>
            <person name="Ma L."/>
            <person name="Liu H."/>
            <person name="Zhou Y."/>
            <person name="Zhao J."/>
            <person name="Fang X."/>
            <person name="Li G."/>
            <person name="Fang L."/>
            <person name="Li Y."/>
            <person name="Liu D."/>
            <person name="Zheng H."/>
            <person name="Zhang Y."/>
            <person name="Qin N."/>
            <person name="Li Z."/>
            <person name="Yang G."/>
            <person name="Yang S."/>
            <person name="Bolund L."/>
            <person name="Kristiansen K."/>
            <person name="Zheng H."/>
            <person name="Li S."/>
            <person name="Zhang X."/>
            <person name="Yang H."/>
            <person name="Wang J."/>
            <person name="Sun R."/>
            <person name="Zhang B."/>
            <person name="Jiang S."/>
            <person name="Wang J."/>
            <person name="Du Y."/>
            <person name="Li S."/>
        </authorList>
    </citation>
    <scope>NUCLEOTIDE SEQUENCE [LARGE SCALE GENOMIC DNA]</scope>
    <source>
        <strain evidence="4">cv. 9930</strain>
    </source>
</reference>
<reference evidence="3 4" key="2">
    <citation type="journal article" date="2009" name="PLoS ONE">
        <title>An integrated genetic and cytogenetic map of the cucumber genome.</title>
        <authorList>
            <person name="Ren Y."/>
            <person name="Zhang Z."/>
            <person name="Liu J."/>
            <person name="Staub J.E."/>
            <person name="Han Y."/>
            <person name="Cheng Z."/>
            <person name="Li X."/>
            <person name="Lu J."/>
            <person name="Miao H."/>
            <person name="Kang H."/>
            <person name="Xie B."/>
            <person name="Gu X."/>
            <person name="Wang X."/>
            <person name="Du Y."/>
            <person name="Jin W."/>
            <person name="Huang S."/>
        </authorList>
    </citation>
    <scope>NUCLEOTIDE SEQUENCE [LARGE SCALE GENOMIC DNA]</scope>
    <source>
        <strain evidence="4">cv. 9930</strain>
    </source>
</reference>
<dbReference type="AlphaFoldDB" id="A0A0A0KIY4"/>
<dbReference type="InterPro" id="IPR018247">
    <property type="entry name" value="EF_Hand_1_Ca_BS"/>
</dbReference>
<dbReference type="Gramene" id="KGN49690">
    <property type="protein sequence ID" value="KGN49690"/>
    <property type="gene ID" value="Csa_5G068170"/>
</dbReference>